<evidence type="ECO:0000313" key="3">
    <source>
        <dbReference type="Proteomes" id="UP000799437"/>
    </source>
</evidence>
<keyword evidence="1" id="KW-0812">Transmembrane</keyword>
<proteinExistence type="predicted"/>
<dbReference type="OrthoDB" id="5405107at2759"/>
<protein>
    <submittedName>
        <fullName evidence="2">Uncharacterized protein</fullName>
    </submittedName>
</protein>
<evidence type="ECO:0000256" key="1">
    <source>
        <dbReference type="SAM" id="Phobius"/>
    </source>
</evidence>
<dbReference type="RefSeq" id="XP_033603398.1">
    <property type="nucleotide sequence ID" value="XM_033743416.1"/>
</dbReference>
<dbReference type="EMBL" id="ML996567">
    <property type="protein sequence ID" value="KAF2760947.1"/>
    <property type="molecule type" value="Genomic_DNA"/>
</dbReference>
<dbReference type="AlphaFoldDB" id="A0A6A6WH24"/>
<keyword evidence="1" id="KW-0472">Membrane</keyword>
<accession>A0A6A6WH24</accession>
<organism evidence="2 3">
    <name type="scientific">Pseudovirgaria hyperparasitica</name>
    <dbReference type="NCBI Taxonomy" id="470096"/>
    <lineage>
        <taxon>Eukaryota</taxon>
        <taxon>Fungi</taxon>
        <taxon>Dikarya</taxon>
        <taxon>Ascomycota</taxon>
        <taxon>Pezizomycotina</taxon>
        <taxon>Dothideomycetes</taxon>
        <taxon>Dothideomycetes incertae sedis</taxon>
        <taxon>Acrospermales</taxon>
        <taxon>Acrospermaceae</taxon>
        <taxon>Pseudovirgaria</taxon>
    </lineage>
</organism>
<keyword evidence="3" id="KW-1185">Reference proteome</keyword>
<evidence type="ECO:0000313" key="2">
    <source>
        <dbReference type="EMBL" id="KAF2760947.1"/>
    </source>
</evidence>
<gene>
    <name evidence="2" type="ORF">EJ05DRAFT_473522</name>
</gene>
<keyword evidence="1" id="KW-1133">Transmembrane helix</keyword>
<dbReference type="Proteomes" id="UP000799437">
    <property type="component" value="Unassembled WGS sequence"/>
</dbReference>
<reference evidence="2" key="1">
    <citation type="journal article" date="2020" name="Stud. Mycol.">
        <title>101 Dothideomycetes genomes: a test case for predicting lifestyles and emergence of pathogens.</title>
        <authorList>
            <person name="Haridas S."/>
            <person name="Albert R."/>
            <person name="Binder M."/>
            <person name="Bloem J."/>
            <person name="Labutti K."/>
            <person name="Salamov A."/>
            <person name="Andreopoulos B."/>
            <person name="Baker S."/>
            <person name="Barry K."/>
            <person name="Bills G."/>
            <person name="Bluhm B."/>
            <person name="Cannon C."/>
            <person name="Castanera R."/>
            <person name="Culley D."/>
            <person name="Daum C."/>
            <person name="Ezra D."/>
            <person name="Gonzalez J."/>
            <person name="Henrissat B."/>
            <person name="Kuo A."/>
            <person name="Liang C."/>
            <person name="Lipzen A."/>
            <person name="Lutzoni F."/>
            <person name="Magnuson J."/>
            <person name="Mondo S."/>
            <person name="Nolan M."/>
            <person name="Ohm R."/>
            <person name="Pangilinan J."/>
            <person name="Park H.-J."/>
            <person name="Ramirez L."/>
            <person name="Alfaro M."/>
            <person name="Sun H."/>
            <person name="Tritt A."/>
            <person name="Yoshinaga Y."/>
            <person name="Zwiers L.-H."/>
            <person name="Turgeon B."/>
            <person name="Goodwin S."/>
            <person name="Spatafora J."/>
            <person name="Crous P."/>
            <person name="Grigoriev I."/>
        </authorList>
    </citation>
    <scope>NUCLEOTIDE SEQUENCE</scope>
    <source>
        <strain evidence="2">CBS 121739</strain>
    </source>
</reference>
<feature type="transmembrane region" description="Helical" evidence="1">
    <location>
        <begin position="71"/>
        <end position="89"/>
    </location>
</feature>
<feature type="transmembrane region" description="Helical" evidence="1">
    <location>
        <begin position="104"/>
        <end position="122"/>
    </location>
</feature>
<sequence>MTPSATTAISYLLWAYLKGAHGYQAYISSRILRSSYVAIMNLRVHEKETEKAAKYSETVADQLRKIRTTQASGVVTGLISLISSVYLIYSGTTANSLSLSSPQLLLSIANISFSAAASRYIAGFWAHSTRVPFVESYNEALRRTDDVVSALQSSAAAWLLSLPVSSRVGNGCTGVRILLFRFMDSSC</sequence>
<dbReference type="GeneID" id="54484470"/>
<name>A0A6A6WH24_9PEZI</name>